<proteinExistence type="predicted"/>
<dbReference type="EMBL" id="BSXS01002475">
    <property type="protein sequence ID" value="GME79175.1"/>
    <property type="molecule type" value="Genomic_DNA"/>
</dbReference>
<reference evidence="1" key="1">
    <citation type="submission" date="2023-04" db="EMBL/GenBank/DDBJ databases">
        <title>Ambrosiozyma monospora NBRC 10751.</title>
        <authorList>
            <person name="Ichikawa N."/>
            <person name="Sato H."/>
            <person name="Tonouchi N."/>
        </authorList>
    </citation>
    <scope>NUCLEOTIDE SEQUENCE</scope>
    <source>
        <strain evidence="1">NBRC 10751</strain>
    </source>
</reference>
<dbReference type="Proteomes" id="UP001165064">
    <property type="component" value="Unassembled WGS sequence"/>
</dbReference>
<comment type="caution">
    <text evidence="1">The sequence shown here is derived from an EMBL/GenBank/DDBJ whole genome shotgun (WGS) entry which is preliminary data.</text>
</comment>
<name>A0ACB5T232_AMBMO</name>
<evidence type="ECO:0000313" key="2">
    <source>
        <dbReference type="Proteomes" id="UP001165064"/>
    </source>
</evidence>
<organism evidence="1 2">
    <name type="scientific">Ambrosiozyma monospora</name>
    <name type="common">Yeast</name>
    <name type="synonym">Endomycopsis monosporus</name>
    <dbReference type="NCBI Taxonomy" id="43982"/>
    <lineage>
        <taxon>Eukaryota</taxon>
        <taxon>Fungi</taxon>
        <taxon>Dikarya</taxon>
        <taxon>Ascomycota</taxon>
        <taxon>Saccharomycotina</taxon>
        <taxon>Pichiomycetes</taxon>
        <taxon>Pichiales</taxon>
        <taxon>Pichiaceae</taxon>
        <taxon>Ambrosiozyma</taxon>
    </lineage>
</organism>
<accession>A0ACB5T232</accession>
<protein>
    <submittedName>
        <fullName evidence="1">Unnamed protein product</fullName>
    </submittedName>
</protein>
<evidence type="ECO:0000313" key="1">
    <source>
        <dbReference type="EMBL" id="GME79175.1"/>
    </source>
</evidence>
<gene>
    <name evidence="1" type="ORF">Amon02_000380600</name>
</gene>
<sequence length="416" mass="47631">MSLKLDTEKPLFILRFQIELPSKVNWRELVPKLRKSQLHELEPCALELIHQTYIDVTDLKVNTILTFTASQFLQFFSVYSPFMKLKVRRTNSCYLVCSYRLKCNSKLSLKLDSKKGVFSLSYVRPPVNTHSSAEIVEMTKAGKLKPLENVPSKIIEDDRYQLELPSTVNWKELMPRLKDQQSGELEPGALDLIHQTYRNLIDLRDTIHVFTTSQFLQFCSIYVPFMPLKDVSKQSVHLLCRSQYKCKSTISITADGEKGLFYLRYVKPPVHGHSISEIVELAKKEYAKCIKFDSGQRSNVGSELNLDDRRSEMKDNNDTSETSISEYSNAYENPVKIEDEEEGEDDDNHVFSDQEGDDDANFQEPVSRNTTRPESKVKHEPSATIGNTEDDHNYDSDSGSEVTARIEVDDGDDDLS</sequence>
<keyword evidence="2" id="KW-1185">Reference proteome</keyword>